<dbReference type="EMBL" id="BGPR01083614">
    <property type="protein sequence ID" value="GBL92109.1"/>
    <property type="molecule type" value="Genomic_DNA"/>
</dbReference>
<reference evidence="5 6" key="1">
    <citation type="journal article" date="2019" name="Sci. Rep.">
        <title>Orb-weaving spider Araneus ventricosus genome elucidates the spidroin gene catalogue.</title>
        <authorList>
            <person name="Kono N."/>
            <person name="Nakamura H."/>
            <person name="Ohtoshi R."/>
            <person name="Moran D.A.P."/>
            <person name="Shinohara A."/>
            <person name="Yoshida Y."/>
            <person name="Fujiwara M."/>
            <person name="Mori M."/>
            <person name="Tomita M."/>
            <person name="Arakawa K."/>
        </authorList>
    </citation>
    <scope>NUCLEOTIDE SEQUENCE [LARGE SCALE GENOMIC DNA]</scope>
</reference>
<evidence type="ECO:0000313" key="6">
    <source>
        <dbReference type="Proteomes" id="UP000499080"/>
    </source>
</evidence>
<sequence length="98" mass="11096">MTVGATRNQKTNQGIRENQKTNQGVRENQKTNQGVRENQKTNQVVREEKSLGTPGLRHGTAEEQELEEITTSLLCVRKQHYLKSGRLMYVLATNSSLL</sequence>
<gene>
    <name evidence="3" type="ORF">AVEN_22663_1</name>
    <name evidence="4" type="ORF">AVEN_55937_1</name>
    <name evidence="2" type="ORF">AVEN_7468_1</name>
    <name evidence="5" type="ORF">AVEN_94071_1</name>
</gene>
<dbReference type="AlphaFoldDB" id="A0A4Y2BLS3"/>
<dbReference type="Proteomes" id="UP000499080">
    <property type="component" value="Unassembled WGS sequence"/>
</dbReference>
<organism evidence="5 6">
    <name type="scientific">Araneus ventricosus</name>
    <name type="common">Orbweaver spider</name>
    <name type="synonym">Epeira ventricosa</name>
    <dbReference type="NCBI Taxonomy" id="182803"/>
    <lineage>
        <taxon>Eukaryota</taxon>
        <taxon>Metazoa</taxon>
        <taxon>Ecdysozoa</taxon>
        <taxon>Arthropoda</taxon>
        <taxon>Chelicerata</taxon>
        <taxon>Arachnida</taxon>
        <taxon>Araneae</taxon>
        <taxon>Araneomorphae</taxon>
        <taxon>Entelegynae</taxon>
        <taxon>Araneoidea</taxon>
        <taxon>Araneidae</taxon>
        <taxon>Araneus</taxon>
    </lineage>
</organism>
<evidence type="ECO:0000313" key="5">
    <source>
        <dbReference type="EMBL" id="GBL92134.1"/>
    </source>
</evidence>
<protein>
    <submittedName>
        <fullName evidence="5">Uncharacterized protein</fullName>
    </submittedName>
</protein>
<accession>A0A4Y2BLS3</accession>
<evidence type="ECO:0000313" key="4">
    <source>
        <dbReference type="EMBL" id="GBL92123.1"/>
    </source>
</evidence>
<evidence type="ECO:0000313" key="2">
    <source>
        <dbReference type="EMBL" id="GBL92109.1"/>
    </source>
</evidence>
<feature type="region of interest" description="Disordered" evidence="1">
    <location>
        <begin position="1"/>
        <end position="63"/>
    </location>
</feature>
<dbReference type="OrthoDB" id="6367471at2759"/>
<proteinExistence type="predicted"/>
<name>A0A4Y2BLS3_ARAVE</name>
<evidence type="ECO:0000256" key="1">
    <source>
        <dbReference type="SAM" id="MobiDB-lite"/>
    </source>
</evidence>
<dbReference type="EMBL" id="BGPR01083621">
    <property type="protein sequence ID" value="GBL92115.1"/>
    <property type="molecule type" value="Genomic_DNA"/>
</dbReference>
<comment type="caution">
    <text evidence="5">The sequence shown here is derived from an EMBL/GenBank/DDBJ whole genome shotgun (WGS) entry which is preliminary data.</text>
</comment>
<keyword evidence="6" id="KW-1185">Reference proteome</keyword>
<dbReference type="EMBL" id="BGPR01083623">
    <property type="protein sequence ID" value="GBL92123.1"/>
    <property type="molecule type" value="Genomic_DNA"/>
</dbReference>
<dbReference type="EMBL" id="BGPR01083626">
    <property type="protein sequence ID" value="GBL92134.1"/>
    <property type="molecule type" value="Genomic_DNA"/>
</dbReference>
<feature type="compositionally biased region" description="Polar residues" evidence="1">
    <location>
        <begin position="1"/>
        <end position="44"/>
    </location>
</feature>
<evidence type="ECO:0000313" key="3">
    <source>
        <dbReference type="EMBL" id="GBL92115.1"/>
    </source>
</evidence>